<evidence type="ECO:0008006" key="3">
    <source>
        <dbReference type="Google" id="ProtNLM"/>
    </source>
</evidence>
<name>A0A1M5I0H1_SALEC</name>
<accession>A0A1M5I0H1</accession>
<dbReference type="AlphaFoldDB" id="A0A1M5I0H1"/>
<organism evidence="1 2">
    <name type="scientific">Salegentibacter echinorum</name>
    <dbReference type="NCBI Taxonomy" id="1073325"/>
    <lineage>
        <taxon>Bacteria</taxon>
        <taxon>Pseudomonadati</taxon>
        <taxon>Bacteroidota</taxon>
        <taxon>Flavobacteriia</taxon>
        <taxon>Flavobacteriales</taxon>
        <taxon>Flavobacteriaceae</taxon>
        <taxon>Salegentibacter</taxon>
    </lineage>
</organism>
<protein>
    <recommendedName>
        <fullName evidence="3">Beta-lactamase-inhibitor-like, PepSY-like</fullName>
    </recommendedName>
</protein>
<dbReference type="STRING" id="1073325.SAMN05444483_10681"/>
<dbReference type="EMBL" id="FQVT01000006">
    <property type="protein sequence ID" value="SHG21540.1"/>
    <property type="molecule type" value="Genomic_DNA"/>
</dbReference>
<dbReference type="OrthoDB" id="668160at2"/>
<evidence type="ECO:0000313" key="2">
    <source>
        <dbReference type="Proteomes" id="UP000183945"/>
    </source>
</evidence>
<keyword evidence="2" id="KW-1185">Reference proteome</keyword>
<dbReference type="RefSeq" id="WP_072879741.1">
    <property type="nucleotide sequence ID" value="NZ_FQVT01000006.1"/>
</dbReference>
<dbReference type="Proteomes" id="UP000183945">
    <property type="component" value="Unassembled WGS sequence"/>
</dbReference>
<evidence type="ECO:0000313" key="1">
    <source>
        <dbReference type="EMBL" id="SHG21540.1"/>
    </source>
</evidence>
<reference evidence="2" key="1">
    <citation type="submission" date="2016-11" db="EMBL/GenBank/DDBJ databases">
        <authorList>
            <person name="Varghese N."/>
            <person name="Submissions S."/>
        </authorList>
    </citation>
    <scope>NUCLEOTIDE SEQUENCE [LARGE SCALE GENOMIC DNA]</scope>
    <source>
        <strain evidence="2">DSM 24579</strain>
    </source>
</reference>
<gene>
    <name evidence="1" type="ORF">SAMN05444483_10681</name>
</gene>
<proteinExistence type="predicted"/>
<sequence>MKTLAITVLILCSGLTCFSQEIKKLEPVEVTLSPISLVETKEPHRYAYTVDRNYNVEFAKNPIKFMQKYFNIQDFISSVNHKKYDSFDVIFNAENGFLNASYSKNGKLTGTSQRFKNVALPYAVRLELYKKTKGWNMIKNVYVAYGKGNILNKERYRIKVEKDGKTKSLKIDPRELNTGSLAKI</sequence>